<feature type="transmembrane region" description="Helical" evidence="1">
    <location>
        <begin position="529"/>
        <end position="547"/>
    </location>
</feature>
<dbReference type="Proteomes" id="UP000621436">
    <property type="component" value="Unassembled WGS sequence"/>
</dbReference>
<evidence type="ECO:0000313" key="4">
    <source>
        <dbReference type="Proteomes" id="UP000621436"/>
    </source>
</evidence>
<dbReference type="Pfam" id="PF00144">
    <property type="entry name" value="Beta-lactamase"/>
    <property type="match status" value="1"/>
</dbReference>
<dbReference type="InterPro" id="IPR050491">
    <property type="entry name" value="AmpC-like"/>
</dbReference>
<dbReference type="PANTHER" id="PTHR46825:SF9">
    <property type="entry name" value="BETA-LACTAMASE-RELATED DOMAIN-CONTAINING PROTEIN"/>
    <property type="match status" value="1"/>
</dbReference>
<keyword evidence="1" id="KW-0472">Membrane</keyword>
<protein>
    <submittedName>
        <fullName evidence="3">Beta-lactamase family protein</fullName>
    </submittedName>
</protein>
<name>A0A931ATL3_9FIRM</name>
<dbReference type="InterPro" id="IPR001466">
    <property type="entry name" value="Beta-lactam-related"/>
</dbReference>
<dbReference type="AlphaFoldDB" id="A0A931ATL3"/>
<dbReference type="SUPFAM" id="SSF56601">
    <property type="entry name" value="beta-lactamase/transpeptidase-like"/>
    <property type="match status" value="1"/>
</dbReference>
<keyword evidence="1" id="KW-0812">Transmembrane</keyword>
<proteinExistence type="predicted"/>
<feature type="transmembrane region" description="Helical" evidence="1">
    <location>
        <begin position="491"/>
        <end position="517"/>
    </location>
</feature>
<feature type="transmembrane region" description="Helical" evidence="1">
    <location>
        <begin position="567"/>
        <end position="585"/>
    </location>
</feature>
<organism evidence="3 4">
    <name type="scientific">Halonatronomonas betaini</name>
    <dbReference type="NCBI Taxonomy" id="2778430"/>
    <lineage>
        <taxon>Bacteria</taxon>
        <taxon>Bacillati</taxon>
        <taxon>Bacillota</taxon>
        <taxon>Clostridia</taxon>
        <taxon>Halanaerobiales</taxon>
        <taxon>Halarsenatibacteraceae</taxon>
        <taxon>Halonatronomonas</taxon>
    </lineage>
</organism>
<dbReference type="InterPro" id="IPR012338">
    <property type="entry name" value="Beta-lactam/transpept-like"/>
</dbReference>
<keyword evidence="4" id="KW-1185">Reference proteome</keyword>
<dbReference type="RefSeq" id="WP_270452678.1">
    <property type="nucleotide sequence ID" value="NZ_JADPIE010000001.1"/>
</dbReference>
<feature type="transmembrane region" description="Helical" evidence="1">
    <location>
        <begin position="597"/>
        <end position="617"/>
    </location>
</feature>
<comment type="caution">
    <text evidence="3">The sequence shown here is derived from an EMBL/GenBank/DDBJ whole genome shotgun (WGS) entry which is preliminary data.</text>
</comment>
<evidence type="ECO:0000259" key="2">
    <source>
        <dbReference type="Pfam" id="PF00144"/>
    </source>
</evidence>
<dbReference type="PANTHER" id="PTHR46825">
    <property type="entry name" value="D-ALANYL-D-ALANINE-CARBOXYPEPTIDASE/ENDOPEPTIDASE AMPH"/>
    <property type="match status" value="1"/>
</dbReference>
<feature type="domain" description="Beta-lactamase-related" evidence="2">
    <location>
        <begin position="39"/>
        <end position="367"/>
    </location>
</feature>
<evidence type="ECO:0000256" key="1">
    <source>
        <dbReference type="SAM" id="Phobius"/>
    </source>
</evidence>
<gene>
    <name evidence="3" type="ORF">I0Q91_02535</name>
</gene>
<reference evidence="3" key="1">
    <citation type="submission" date="2020-11" db="EMBL/GenBank/DDBJ databases">
        <title>Halonatronomonas betainensis gen. nov., sp. nov. a novel haloalkaliphilic representative of the family Halanaerobiacae capable of betaine degradation.</title>
        <authorList>
            <person name="Boltyanskaya Y."/>
            <person name="Kevbrin V."/>
            <person name="Detkova E."/>
            <person name="Grouzdev D.S."/>
            <person name="Koziaeva V."/>
            <person name="Zhilina T."/>
        </authorList>
    </citation>
    <scope>NUCLEOTIDE SEQUENCE</scope>
    <source>
        <strain evidence="3">Z-7014</strain>
    </source>
</reference>
<evidence type="ECO:0000313" key="3">
    <source>
        <dbReference type="EMBL" id="MBF8435946.1"/>
    </source>
</evidence>
<dbReference type="EMBL" id="JADPIE010000001">
    <property type="protein sequence ID" value="MBF8435946.1"/>
    <property type="molecule type" value="Genomic_DNA"/>
</dbReference>
<keyword evidence="1" id="KW-1133">Transmembrane helix</keyword>
<accession>A0A931ATL3</accession>
<dbReference type="Gene3D" id="3.40.710.10">
    <property type="entry name" value="DD-peptidase/beta-lactamase superfamily"/>
    <property type="match status" value="1"/>
</dbReference>
<sequence>MQNKNLKISFIIILALLLLFSGSEILEANSHNNGFQDFLDGVFQQQLEDSDIPGIIAVAVDTDGLIYSNSFGHADLAENKELDPGETLMRTGSTGKIFTWLALLQQAEAGNIDLEEDINYYLPENLQFDYDENEPIRVIDLMTHTPGFEDIQLGILVSSIEDLVSLEDYLGDTRPEIVRNPGEVPAYSNYGTTLAGYIIERVTGLSYHEYLERNIFRPLRMNNASSRQDIFTDSEIASNISTGYFSDNRFLQPGEFEIFQEYPAGGHTVTGYDMANLMFGILNDGELLGWRFLSQEYNDKLFERVFSIDEEMAGWTHGLMEFNLKNQTIYWHGGDTLQFHTGIFFIPEEEKAIFVAYNGPGGTMARLDLINALDRQYFASESYQPVVGGEEIDSNDYQGEYLPSRRNYSTPEKLISRFSQIRISVVDNHLIVDGHQKDKYYKLEEDRFINQSGDAEIKFYRDEDGSIDYFAYKNNPTNVFTKVSLLESSRLHLSILGFALLVFLITPISNLILLFKNEKVSSFGERDKIPAWPGIILSVIGLAYSITQTRTFLYLMENPFSWPEYTGLLSLVPVLMILLLLLMVYQLIKFGPLSKRFISQLILIFVGSAFIILLYYYNFIGFLVF</sequence>